<keyword evidence="2" id="KW-0349">Heme</keyword>
<feature type="domain" description="Nitrite/Sulfite reductase ferredoxin-like" evidence="8">
    <location>
        <begin position="280"/>
        <end position="345"/>
    </location>
</feature>
<feature type="domain" description="Nitrite/Sulfite reductase ferredoxin-like" evidence="8">
    <location>
        <begin position="55"/>
        <end position="101"/>
    </location>
</feature>
<dbReference type="Pfam" id="PF03460">
    <property type="entry name" value="NIR_SIR_ferr"/>
    <property type="match status" value="2"/>
</dbReference>
<dbReference type="SUPFAM" id="SSF55124">
    <property type="entry name" value="Nitrite/Sulfite reductase N-terminal domain-like"/>
    <property type="match status" value="2"/>
</dbReference>
<dbReference type="SUPFAM" id="SSF56014">
    <property type="entry name" value="Nitrite and sulphite reductase 4Fe-4S domain-like"/>
    <property type="match status" value="2"/>
</dbReference>
<feature type="domain" description="Nitrite/sulphite reductase 4Fe-4S" evidence="7">
    <location>
        <begin position="121"/>
        <end position="259"/>
    </location>
</feature>
<keyword evidence="5" id="KW-0408">Iron</keyword>
<sequence>MPTGRVFKRPGKAGIISRLLPFTDLSLNVPVPSRPVRPSACPGLLRIVQALDGGICRIKLPGGVLGAGQASALAAAAQRYASGVLEATNRANVQVRGVGAEAGVLQQALLQAGLGPAHPGGDDVRNLMLSPLAGIDPQQALDARPLAAQLLRLLEGDTRYHALSAKFALQLDGGEALACLDHPHDVWLSPLLLGGQWHWGVGLASSPAQGTMVVALPLGEALAGVAAVLGRFLALAGSDHTRMRPLLDAIGLEAFLAPLGLRRVTHSGPRGASGGRLGVYPQAQAGTVAVCAQFELGRFHAAQLHALAQLCRRWGCGALHLTPWQGLLIPGIAQAHADRVQAELRTLGLLVDAEAPLAAMLACSGASGCAKGQADTKADARRLAMLLAPPRPVHLSGCPRACAAAHVAPFTLLAVAPGRYDLFIRDAAQPGLGRLRARELTLQAAASLLNGLPRSDT</sequence>
<evidence type="ECO:0000256" key="5">
    <source>
        <dbReference type="ARBA" id="ARBA00023004"/>
    </source>
</evidence>
<dbReference type="NCBIfam" id="TIGR02435">
    <property type="entry name" value="CobG"/>
    <property type="match status" value="1"/>
</dbReference>
<dbReference type="InterPro" id="IPR006067">
    <property type="entry name" value="NO2/SO3_Rdtase_4Fe4S_dom"/>
</dbReference>
<dbReference type="Pfam" id="PF01077">
    <property type="entry name" value="NIR_SIR"/>
    <property type="match status" value="1"/>
</dbReference>
<evidence type="ECO:0000313" key="10">
    <source>
        <dbReference type="Proteomes" id="UP000805841"/>
    </source>
</evidence>
<keyword evidence="6" id="KW-0411">Iron-sulfur</keyword>
<dbReference type="Gene3D" id="3.90.480.10">
    <property type="entry name" value="Sulfite Reductase Hemoprotein,Domain 2"/>
    <property type="match status" value="1"/>
</dbReference>
<comment type="caution">
    <text evidence="9">The sequence shown here is derived from an EMBL/GenBank/DDBJ whole genome shotgun (WGS) entry which is preliminary data.</text>
</comment>
<dbReference type="InterPro" id="IPR036136">
    <property type="entry name" value="Nit/Sulf_reduc_fer-like_dom_sf"/>
</dbReference>
<proteinExistence type="predicted"/>
<evidence type="ECO:0000256" key="4">
    <source>
        <dbReference type="ARBA" id="ARBA00023002"/>
    </source>
</evidence>
<dbReference type="InterPro" id="IPR012798">
    <property type="entry name" value="Cbl_synth_CobG-like"/>
</dbReference>
<evidence type="ECO:0000256" key="1">
    <source>
        <dbReference type="ARBA" id="ARBA00022485"/>
    </source>
</evidence>
<dbReference type="Gene3D" id="3.30.413.10">
    <property type="entry name" value="Sulfite Reductase Hemoprotein, domain 1"/>
    <property type="match status" value="2"/>
</dbReference>
<evidence type="ECO:0000256" key="6">
    <source>
        <dbReference type="ARBA" id="ARBA00023014"/>
    </source>
</evidence>
<reference evidence="9 10" key="1">
    <citation type="journal article" date="2020" name="Insects">
        <title>Bacteria Belonging to Pseudomonas typographi sp. nov. from the Bark Beetle Ips typographus Have Genomic Potential to Aid in the Host Ecology.</title>
        <authorList>
            <person name="Peral-Aranega E."/>
            <person name="Saati-Santamaria Z."/>
            <person name="Kolarik M."/>
            <person name="Rivas R."/>
            <person name="Garcia-Fraile P."/>
        </authorList>
    </citation>
    <scope>NUCLEOTIDE SEQUENCE [LARGE SCALE GENOMIC DNA]</scope>
    <source>
        <strain evidence="9 10">CA3A</strain>
    </source>
</reference>
<dbReference type="InterPro" id="IPR051329">
    <property type="entry name" value="NIR_SIR_4Fe-4S"/>
</dbReference>
<accession>A0ABR7Z8D8</accession>
<keyword evidence="3" id="KW-0479">Metal-binding</keyword>
<evidence type="ECO:0000259" key="8">
    <source>
        <dbReference type="Pfam" id="PF03460"/>
    </source>
</evidence>
<dbReference type="EC" id="1.14.13.83" evidence="9"/>
<dbReference type="PANTHER" id="PTHR32439:SF9">
    <property type="entry name" value="BLR3264 PROTEIN"/>
    <property type="match status" value="1"/>
</dbReference>
<keyword evidence="4 9" id="KW-0560">Oxidoreductase</keyword>
<keyword evidence="10" id="KW-1185">Reference proteome</keyword>
<dbReference type="InterPro" id="IPR005117">
    <property type="entry name" value="NiRdtase/SiRdtase_haem-b_fer"/>
</dbReference>
<evidence type="ECO:0000259" key="7">
    <source>
        <dbReference type="Pfam" id="PF01077"/>
    </source>
</evidence>
<dbReference type="InterPro" id="IPR045854">
    <property type="entry name" value="NO2/SO3_Rdtase_4Fe4S_sf"/>
</dbReference>
<evidence type="ECO:0000256" key="3">
    <source>
        <dbReference type="ARBA" id="ARBA00022723"/>
    </source>
</evidence>
<evidence type="ECO:0000313" key="9">
    <source>
        <dbReference type="EMBL" id="MBD1601528.1"/>
    </source>
</evidence>
<dbReference type="Proteomes" id="UP000805841">
    <property type="component" value="Unassembled WGS sequence"/>
</dbReference>
<protein>
    <submittedName>
        <fullName evidence="9">Precorrin-3B synthase</fullName>
        <ecNumber evidence="9">1.14.13.83</ecNumber>
    </submittedName>
</protein>
<dbReference type="EMBL" id="JAAOCA010000036">
    <property type="protein sequence ID" value="MBD1601528.1"/>
    <property type="molecule type" value="Genomic_DNA"/>
</dbReference>
<dbReference type="GO" id="GO:0043818">
    <property type="term" value="F:precorrin-3B synthase activity"/>
    <property type="evidence" value="ECO:0007669"/>
    <property type="project" value="UniProtKB-EC"/>
</dbReference>
<name>A0ABR7Z8D8_9PSED</name>
<evidence type="ECO:0000256" key="2">
    <source>
        <dbReference type="ARBA" id="ARBA00022617"/>
    </source>
</evidence>
<gene>
    <name evidence="9" type="primary">cobG</name>
    <name evidence="9" type="ORF">HAQ05_22885</name>
</gene>
<organism evidence="9 10">
    <name type="scientific">Pseudomonas typographi</name>
    <dbReference type="NCBI Taxonomy" id="2715964"/>
    <lineage>
        <taxon>Bacteria</taxon>
        <taxon>Pseudomonadati</taxon>
        <taxon>Pseudomonadota</taxon>
        <taxon>Gammaproteobacteria</taxon>
        <taxon>Pseudomonadales</taxon>
        <taxon>Pseudomonadaceae</taxon>
        <taxon>Pseudomonas</taxon>
    </lineage>
</organism>
<dbReference type="PANTHER" id="PTHR32439">
    <property type="entry name" value="FERREDOXIN--NITRITE REDUCTASE, CHLOROPLASTIC"/>
    <property type="match status" value="1"/>
</dbReference>
<keyword evidence="1" id="KW-0004">4Fe-4S</keyword>